<dbReference type="EMBL" id="CP022984">
    <property type="protein sequence ID" value="ASV70147.1"/>
    <property type="molecule type" value="Genomic_DNA"/>
</dbReference>
<dbReference type="Pfam" id="PF12642">
    <property type="entry name" value="TpcC"/>
    <property type="match status" value="1"/>
</dbReference>
<dbReference type="Proteomes" id="UP000215137">
    <property type="component" value="Plasmid pBkBDGP4A"/>
</dbReference>
<dbReference type="CDD" id="cd16386">
    <property type="entry name" value="TcpC_N"/>
    <property type="match status" value="1"/>
</dbReference>
<dbReference type="Gene3D" id="3.10.450.540">
    <property type="match status" value="1"/>
</dbReference>
<name>A0A248TPM1_9BACI</name>
<keyword evidence="2" id="KW-0614">Plasmid</keyword>
<accession>A0A248TPM1</accession>
<keyword evidence="3" id="KW-1185">Reference proteome</keyword>
<dbReference type="InterPro" id="IPR024735">
    <property type="entry name" value="TcpC"/>
</dbReference>
<keyword evidence="1" id="KW-0472">Membrane</keyword>
<dbReference type="KEGG" id="bko:CKF48_22935"/>
<keyword evidence="1" id="KW-1133">Transmembrane helix</keyword>
<evidence type="ECO:0000313" key="3">
    <source>
        <dbReference type="Proteomes" id="UP000215137"/>
    </source>
</evidence>
<geneLocation type="plasmid" evidence="3">
    <name>pbkbdgp4a</name>
</geneLocation>
<organism evidence="2 3">
    <name type="scientific">Cytobacillus kochii</name>
    <dbReference type="NCBI Taxonomy" id="859143"/>
    <lineage>
        <taxon>Bacteria</taxon>
        <taxon>Bacillati</taxon>
        <taxon>Bacillota</taxon>
        <taxon>Bacilli</taxon>
        <taxon>Bacillales</taxon>
        <taxon>Bacillaceae</taxon>
        <taxon>Cytobacillus</taxon>
    </lineage>
</organism>
<proteinExistence type="predicted"/>
<evidence type="ECO:0000256" key="1">
    <source>
        <dbReference type="SAM" id="Phobius"/>
    </source>
</evidence>
<dbReference type="OrthoDB" id="2795238at2"/>
<reference evidence="2 3" key="1">
    <citation type="submission" date="2017-08" db="EMBL/GenBank/DDBJ databases">
        <title>Complete Genome Sequence of Bacillus kochii Oregon-R-modENCODE STRAIN BDGP4, isolated from Drosophila melanogaster gut.</title>
        <authorList>
            <person name="Wan K.H."/>
            <person name="Yu C."/>
            <person name="Park S."/>
            <person name="Hammonds A.S."/>
            <person name="Booth B.W."/>
            <person name="Celniker S.E."/>
        </authorList>
    </citation>
    <scope>NUCLEOTIDE SEQUENCE [LARGE SCALE GENOMIC DNA]</scope>
    <source>
        <strain evidence="2 3">BDGP4</strain>
        <plasmid evidence="3">pbkbdgp4a</plasmid>
    </source>
</reference>
<evidence type="ECO:0000313" key="2">
    <source>
        <dbReference type="EMBL" id="ASV70147.1"/>
    </source>
</evidence>
<sequence length="346" mass="39507">MKKLIKAMKEKKDKGDKPSSIKDKRALSFSKKKTRKIASILVFGVMGISLLFNVIHFTKVQSIRNTVQASYNEIDEQMKGVEKGSLIESQRLVVYGDEFVRKYINLPAEEEGREQRTDDLKGYFVAGFDVNNLEDTSEFIGSRTTKSITFLDMERRSSHEAVVFYRIAYDITQVKEVEKEVKKTKGKGKDKKEVIEKVKENQDHVTNHQVEMAVPVITDGEGFAVTNNPSLTSSNVKSSIQHEVTELDGEEVTSKEIGAFNPFLTDFFTSFGISDEKLAFMGDLNKGLTNKVYEEHKISEAVKNHDIYTVRVNVTFREQETALSNRYFYELTIHEENGRLFVQSIH</sequence>
<gene>
    <name evidence="2" type="ORF">CKF48_22935</name>
</gene>
<feature type="transmembrane region" description="Helical" evidence="1">
    <location>
        <begin position="37"/>
        <end position="57"/>
    </location>
</feature>
<dbReference type="AlphaFoldDB" id="A0A248TPM1"/>
<protein>
    <submittedName>
        <fullName evidence="2">Conjugal transfer protein</fullName>
    </submittedName>
</protein>
<dbReference type="RefSeq" id="WP_095373709.1">
    <property type="nucleotide sequence ID" value="NZ_CP022984.1"/>
</dbReference>
<keyword evidence="1" id="KW-0812">Transmembrane</keyword>